<feature type="non-terminal residue" evidence="1">
    <location>
        <position position="1"/>
    </location>
</feature>
<accession>A0A820SAB8</accession>
<name>A0A820SAB8_9BILA</name>
<sequence length="31" mass="3450">SLMPVALLRKPWGIQADVPVAKSPNKNIYNE</sequence>
<evidence type="ECO:0000313" key="2">
    <source>
        <dbReference type="Proteomes" id="UP000663868"/>
    </source>
</evidence>
<dbReference type="Proteomes" id="UP000663868">
    <property type="component" value="Unassembled WGS sequence"/>
</dbReference>
<evidence type="ECO:0000313" key="1">
    <source>
        <dbReference type="EMBL" id="CAF4446799.1"/>
    </source>
</evidence>
<reference evidence="1" key="1">
    <citation type="submission" date="2021-02" db="EMBL/GenBank/DDBJ databases">
        <authorList>
            <person name="Nowell W R."/>
        </authorList>
    </citation>
    <scope>NUCLEOTIDE SEQUENCE</scope>
</reference>
<dbReference type="EMBL" id="CAJOBB010030907">
    <property type="protein sequence ID" value="CAF4446799.1"/>
    <property type="molecule type" value="Genomic_DNA"/>
</dbReference>
<proteinExistence type="predicted"/>
<organism evidence="1 2">
    <name type="scientific">Adineta steineri</name>
    <dbReference type="NCBI Taxonomy" id="433720"/>
    <lineage>
        <taxon>Eukaryota</taxon>
        <taxon>Metazoa</taxon>
        <taxon>Spiralia</taxon>
        <taxon>Gnathifera</taxon>
        <taxon>Rotifera</taxon>
        <taxon>Eurotatoria</taxon>
        <taxon>Bdelloidea</taxon>
        <taxon>Adinetida</taxon>
        <taxon>Adinetidae</taxon>
        <taxon>Adineta</taxon>
    </lineage>
</organism>
<gene>
    <name evidence="1" type="ORF">KXQ929_LOCUS53711</name>
</gene>
<comment type="caution">
    <text evidence="1">The sequence shown here is derived from an EMBL/GenBank/DDBJ whole genome shotgun (WGS) entry which is preliminary data.</text>
</comment>
<protein>
    <submittedName>
        <fullName evidence="1">Uncharacterized protein</fullName>
    </submittedName>
</protein>
<dbReference type="AlphaFoldDB" id="A0A820SAB8"/>